<keyword evidence="3" id="KW-1185">Reference proteome</keyword>
<proteinExistence type="predicted"/>
<feature type="transmembrane region" description="Helical" evidence="1">
    <location>
        <begin position="21"/>
        <end position="40"/>
    </location>
</feature>
<feature type="transmembrane region" description="Helical" evidence="1">
    <location>
        <begin position="132"/>
        <end position="156"/>
    </location>
</feature>
<dbReference type="AlphaFoldDB" id="A0A4P8EK32"/>
<protein>
    <recommendedName>
        <fullName evidence="4">CPBP family intramembrane metalloprotease</fullName>
    </recommendedName>
</protein>
<feature type="transmembrane region" description="Helical" evidence="1">
    <location>
        <begin position="189"/>
        <end position="210"/>
    </location>
</feature>
<dbReference type="OrthoDB" id="7827455at2"/>
<keyword evidence="1" id="KW-0812">Transmembrane</keyword>
<gene>
    <name evidence="2" type="ORF">EOK75_16915</name>
</gene>
<evidence type="ECO:0008006" key="4">
    <source>
        <dbReference type="Google" id="ProtNLM"/>
    </source>
</evidence>
<evidence type="ECO:0000256" key="1">
    <source>
        <dbReference type="SAM" id="Phobius"/>
    </source>
</evidence>
<sequence length="244" mass="26821">MTGNPSLSSTAQTNIQGRGQMPGAIVIVTILWLASSQGYYQIVATLGLESGYDNAPVLFAAYYLGWAALTLWLFRTLITTSLNQSTLAREGVMLLPVLAGFALFVVYGLPLLPKVSILRAPFDPPEFMFASAWYYLPKSADILFQQTLAAGIILTAARSGYRLLPITIGMAMAFGGFHLLLAFDGFTPTYVFRFTLSATLFGALLPYLYLHARHGFRWAYALHWGYYALDATVTHFILAAPPWA</sequence>
<dbReference type="RefSeq" id="WP_137195191.1">
    <property type="nucleotide sequence ID" value="NZ_CP039965.1"/>
</dbReference>
<feature type="transmembrane region" description="Helical" evidence="1">
    <location>
        <begin position="60"/>
        <end position="80"/>
    </location>
</feature>
<feature type="transmembrane region" description="Helical" evidence="1">
    <location>
        <begin position="163"/>
        <end position="183"/>
    </location>
</feature>
<dbReference type="KEGG" id="pseb:EOK75_16915"/>
<evidence type="ECO:0000313" key="3">
    <source>
        <dbReference type="Proteomes" id="UP000298631"/>
    </source>
</evidence>
<accession>A0A4P8EK32</accession>
<name>A0A4P8EK32_9RHOB</name>
<keyword evidence="1" id="KW-0472">Membrane</keyword>
<dbReference type="EMBL" id="CP039965">
    <property type="protein sequence ID" value="QCO57397.1"/>
    <property type="molecule type" value="Genomic_DNA"/>
</dbReference>
<organism evidence="2 3">
    <name type="scientific">Pseudorhodobacter turbinis</name>
    <dbReference type="NCBI Taxonomy" id="2500533"/>
    <lineage>
        <taxon>Bacteria</taxon>
        <taxon>Pseudomonadati</taxon>
        <taxon>Pseudomonadota</taxon>
        <taxon>Alphaproteobacteria</taxon>
        <taxon>Rhodobacterales</taxon>
        <taxon>Paracoccaceae</taxon>
        <taxon>Pseudorhodobacter</taxon>
    </lineage>
</organism>
<feature type="transmembrane region" description="Helical" evidence="1">
    <location>
        <begin position="92"/>
        <end position="112"/>
    </location>
</feature>
<evidence type="ECO:0000313" key="2">
    <source>
        <dbReference type="EMBL" id="QCO57397.1"/>
    </source>
</evidence>
<keyword evidence="2" id="KW-0614">Plasmid</keyword>
<geneLocation type="plasmid" evidence="2 3">
    <name>unnamed1</name>
</geneLocation>
<reference evidence="2 3" key="1">
    <citation type="submission" date="2019-05" db="EMBL/GenBank/DDBJ databases">
        <title>Pseudorhodobacter turbinis sp. nov., isolated from the gut of the Korean turban shell.</title>
        <authorList>
            <person name="Jeong Y.-S."/>
            <person name="Kang W.-R."/>
            <person name="Bae J.-W."/>
        </authorList>
    </citation>
    <scope>NUCLEOTIDE SEQUENCE [LARGE SCALE GENOMIC DNA]</scope>
    <source>
        <strain evidence="2 3">S12M18</strain>
        <plasmid evidence="2 3">unnamed1</plasmid>
    </source>
</reference>
<dbReference type="Proteomes" id="UP000298631">
    <property type="component" value="Plasmid unnamed1"/>
</dbReference>
<keyword evidence="1" id="KW-1133">Transmembrane helix</keyword>